<dbReference type="PANTHER" id="PTHR47447:SF17">
    <property type="entry name" value="OS12G0638900 PROTEIN"/>
    <property type="match status" value="1"/>
</dbReference>
<evidence type="ECO:0000313" key="3">
    <source>
        <dbReference type="Proteomes" id="UP000649617"/>
    </source>
</evidence>
<dbReference type="InterPro" id="IPR011990">
    <property type="entry name" value="TPR-like_helical_dom_sf"/>
</dbReference>
<sequence length="345" mass="38262">MLKQRLLLPTYLLSIACGLFLRYFDGRCFSAFKQQGPLRALREKAGLELRTRVSNPNMTYTPETRKLLGRISAARERGDWQKVRSLYRSYSGMELPVFHAVLHAAYGCGQYSEAAATYDELCHLNITLDGAAFATGIKIFAKLGDPERVRSIWTDAMQSCKLDEVIAAARIDAAAAEGDIESAAKVLDQMNRTGVNINIAHITSAIRACWEAPGSGHNAAEYLFNLSLALDLQPNVVTFTSLMGAYASAPLSRILCARDVMKTLQVSANKAFAEVYLNTLLQNTKEEWQDVRAVQAVCAKLAKKSPERLAVARRALAEFRKDKVTLTTLSETIERALELEELDYD</sequence>
<evidence type="ECO:0000256" key="1">
    <source>
        <dbReference type="ARBA" id="ARBA00022737"/>
    </source>
</evidence>
<accession>A0A812ILZ4</accession>
<name>A0A812ILZ4_SYMPI</name>
<organism evidence="2 3">
    <name type="scientific">Symbiodinium pilosum</name>
    <name type="common">Dinoflagellate</name>
    <dbReference type="NCBI Taxonomy" id="2952"/>
    <lineage>
        <taxon>Eukaryota</taxon>
        <taxon>Sar</taxon>
        <taxon>Alveolata</taxon>
        <taxon>Dinophyceae</taxon>
        <taxon>Suessiales</taxon>
        <taxon>Symbiodiniaceae</taxon>
        <taxon>Symbiodinium</taxon>
    </lineage>
</organism>
<dbReference type="OrthoDB" id="419056at2759"/>
<gene>
    <name evidence="2" type="primary">PPR4</name>
    <name evidence="2" type="ORF">SPIL2461_LOCUS327</name>
</gene>
<proteinExistence type="predicted"/>
<dbReference type="PANTHER" id="PTHR47447">
    <property type="entry name" value="OS03G0856100 PROTEIN"/>
    <property type="match status" value="1"/>
</dbReference>
<dbReference type="Gene3D" id="1.25.40.10">
    <property type="entry name" value="Tetratricopeptide repeat domain"/>
    <property type="match status" value="1"/>
</dbReference>
<dbReference type="EMBL" id="CAJNIZ010000183">
    <property type="protein sequence ID" value="CAE7155577.1"/>
    <property type="molecule type" value="Genomic_DNA"/>
</dbReference>
<evidence type="ECO:0000313" key="2">
    <source>
        <dbReference type="EMBL" id="CAE7155577.1"/>
    </source>
</evidence>
<keyword evidence="1" id="KW-0677">Repeat</keyword>
<comment type="caution">
    <text evidence="2">The sequence shown here is derived from an EMBL/GenBank/DDBJ whole genome shotgun (WGS) entry which is preliminary data.</text>
</comment>
<dbReference type="Proteomes" id="UP000649617">
    <property type="component" value="Unassembled WGS sequence"/>
</dbReference>
<dbReference type="AlphaFoldDB" id="A0A812ILZ4"/>
<dbReference type="PROSITE" id="PS51257">
    <property type="entry name" value="PROKAR_LIPOPROTEIN"/>
    <property type="match status" value="1"/>
</dbReference>
<reference evidence="2" key="1">
    <citation type="submission" date="2021-02" db="EMBL/GenBank/DDBJ databases">
        <authorList>
            <person name="Dougan E. K."/>
            <person name="Rhodes N."/>
            <person name="Thang M."/>
            <person name="Chan C."/>
        </authorList>
    </citation>
    <scope>NUCLEOTIDE SEQUENCE</scope>
</reference>
<protein>
    <submittedName>
        <fullName evidence="2">PPR4 protein</fullName>
    </submittedName>
</protein>
<keyword evidence="3" id="KW-1185">Reference proteome</keyword>